<proteinExistence type="inferred from homology"/>
<dbReference type="GO" id="GO:0008684">
    <property type="term" value="F:2-oxopent-4-enoate hydratase activity"/>
    <property type="evidence" value="ECO:0007669"/>
    <property type="project" value="TreeGrafter"/>
</dbReference>
<evidence type="ECO:0000313" key="6">
    <source>
        <dbReference type="Proteomes" id="UP000022611"/>
    </source>
</evidence>
<name>A0A010RDV5_PSEFL</name>
<dbReference type="AlphaFoldDB" id="A0A010RDV5"/>
<evidence type="ECO:0000313" key="5">
    <source>
        <dbReference type="EMBL" id="EXF91076.1"/>
    </source>
</evidence>
<reference evidence="5 6" key="1">
    <citation type="journal article" date="2011" name="J. Bacteriol.">
        <title>Draft genome sequence of the polycyclic aromatic hydrocarbon-degrading, genetically engineered bioluminescent bioreporter Pseudomonas fluorescens HK44.</title>
        <authorList>
            <person name="Chauhan A."/>
            <person name="Layton A.C."/>
            <person name="Williams D.E."/>
            <person name="Smartt A.E."/>
            <person name="Ripp S."/>
            <person name="Karpinets T.V."/>
            <person name="Brown S.D."/>
            <person name="Sayler G.S."/>
        </authorList>
    </citation>
    <scope>NUCLEOTIDE SEQUENCE [LARGE SCALE GENOMIC DNA]</scope>
    <source>
        <strain evidence="5 6">HK44</strain>
        <plasmid evidence="5">pUTK21</plasmid>
    </source>
</reference>
<dbReference type="NCBIfam" id="TIGR03220">
    <property type="entry name" value="catechol_dmpE"/>
    <property type="match status" value="1"/>
</dbReference>
<geneLocation type="plasmid" evidence="5">
    <name>pUTK21</name>
</geneLocation>
<keyword evidence="5" id="KW-0614">Plasmid</keyword>
<accession>A0A010RDV5</accession>
<gene>
    <name evidence="5" type="ORF">HK44_029600</name>
</gene>
<sequence>MDQILINELGDELYQAMLNREAVSPLTERGFAIGIDDAYHISLRMLERRLAAGEKIIGKKIGVTSKAVQNMLGVYQPDFGYLTDAMVFNSGEAVPISQRLMQPKAEGEIAFILKKDLIGPGVTNADVLAATECVMPCFEIVDSRIRDWKIKIEDTVADNASCGLFVLGDTAVSPRQVDLVTCGMLVEKNGQLLSTGAGAAALGSPVNCVAWLANTLGRFGIPLKAGEVILSGSLVPLEPVKAGDFMRVEIGGIGSASVRFT</sequence>
<dbReference type="Pfam" id="PF01557">
    <property type="entry name" value="FAA_hydrolase"/>
    <property type="match status" value="1"/>
</dbReference>
<comment type="similarity">
    <text evidence="1">Belongs to the hydratase/decarboxylase family.</text>
</comment>
<feature type="domain" description="Fumarylacetoacetase-like C-terminal" evidence="4">
    <location>
        <begin position="77"/>
        <end position="259"/>
    </location>
</feature>
<dbReference type="HOGENOM" id="CLU_060136_4_1_6"/>
<dbReference type="SUPFAM" id="SSF56529">
    <property type="entry name" value="FAH"/>
    <property type="match status" value="1"/>
</dbReference>
<dbReference type="RefSeq" id="WP_011117428.1">
    <property type="nucleotide sequence ID" value="NZ_AFOY02000029.1"/>
</dbReference>
<organism evidence="5 6">
    <name type="scientific">Pseudomonas fluorescens HK44</name>
    <dbReference type="NCBI Taxonomy" id="1042209"/>
    <lineage>
        <taxon>Bacteria</taxon>
        <taxon>Pseudomonadati</taxon>
        <taxon>Pseudomonadota</taxon>
        <taxon>Gammaproteobacteria</taxon>
        <taxon>Pseudomonadales</taxon>
        <taxon>Pseudomonadaceae</taxon>
        <taxon>Pseudomonas</taxon>
    </lineage>
</organism>
<dbReference type="InterPro" id="IPR011234">
    <property type="entry name" value="Fumarylacetoacetase-like_C"/>
</dbReference>
<evidence type="ECO:0000256" key="2">
    <source>
        <dbReference type="ARBA" id="ARBA00022797"/>
    </source>
</evidence>
<dbReference type="PANTHER" id="PTHR30143">
    <property type="entry name" value="ACID HYDRATASE"/>
    <property type="match status" value="1"/>
</dbReference>
<dbReference type="PANTHER" id="PTHR30143:SF0">
    <property type="entry name" value="2-KETO-4-PENTENOATE HYDRATASE"/>
    <property type="match status" value="1"/>
</dbReference>
<evidence type="ECO:0000259" key="4">
    <source>
        <dbReference type="Pfam" id="PF01557"/>
    </source>
</evidence>
<dbReference type="OrthoDB" id="9792137at2"/>
<dbReference type="InterPro" id="IPR036663">
    <property type="entry name" value="Fumarylacetoacetase_C_sf"/>
</dbReference>
<evidence type="ECO:0000256" key="3">
    <source>
        <dbReference type="ARBA" id="ARBA00023239"/>
    </source>
</evidence>
<dbReference type="InterPro" id="IPR017632">
    <property type="entry name" value="2-oxopent-4-enoate_hydratase"/>
</dbReference>
<dbReference type="Proteomes" id="UP000022611">
    <property type="component" value="Unassembled WGS sequence"/>
</dbReference>
<dbReference type="GO" id="GO:0005737">
    <property type="term" value="C:cytoplasm"/>
    <property type="evidence" value="ECO:0007669"/>
    <property type="project" value="TreeGrafter"/>
</dbReference>
<dbReference type="Gene3D" id="3.90.850.10">
    <property type="entry name" value="Fumarylacetoacetase-like, C-terminal domain"/>
    <property type="match status" value="1"/>
</dbReference>
<protein>
    <submittedName>
        <fullName evidence="5">2-keto-4-pentenoate hydratase</fullName>
    </submittedName>
</protein>
<keyword evidence="2" id="KW-0058">Aromatic hydrocarbons catabolism</keyword>
<dbReference type="EMBL" id="AFOY02000029">
    <property type="protein sequence ID" value="EXF91076.1"/>
    <property type="molecule type" value="Genomic_DNA"/>
</dbReference>
<dbReference type="PATRIC" id="fig|1042209.11.peg.126"/>
<dbReference type="InterPro" id="IPR050772">
    <property type="entry name" value="Hydratase-Decarb/MhpD_sf"/>
</dbReference>
<evidence type="ECO:0000256" key="1">
    <source>
        <dbReference type="ARBA" id="ARBA00010715"/>
    </source>
</evidence>
<keyword evidence="3" id="KW-0456">Lyase</keyword>
<comment type="caution">
    <text evidence="5">The sequence shown here is derived from an EMBL/GenBank/DDBJ whole genome shotgun (WGS) entry which is preliminary data.</text>
</comment>